<accession>A0A0E9WKT1</accession>
<dbReference type="EMBL" id="GBXM01017691">
    <property type="protein sequence ID" value="JAH90886.1"/>
    <property type="molecule type" value="Transcribed_RNA"/>
</dbReference>
<proteinExistence type="predicted"/>
<dbReference type="AlphaFoldDB" id="A0A0E9WKT1"/>
<protein>
    <submittedName>
        <fullName evidence="1">Uncharacterized protein</fullName>
    </submittedName>
</protein>
<reference evidence="1" key="2">
    <citation type="journal article" date="2015" name="Fish Shellfish Immunol.">
        <title>Early steps in the European eel (Anguilla anguilla)-Vibrio vulnificus interaction in the gills: Role of the RtxA13 toxin.</title>
        <authorList>
            <person name="Callol A."/>
            <person name="Pajuelo D."/>
            <person name="Ebbesson L."/>
            <person name="Teles M."/>
            <person name="MacKenzie S."/>
            <person name="Amaro C."/>
        </authorList>
    </citation>
    <scope>NUCLEOTIDE SEQUENCE</scope>
</reference>
<organism evidence="1">
    <name type="scientific">Anguilla anguilla</name>
    <name type="common">European freshwater eel</name>
    <name type="synonym">Muraena anguilla</name>
    <dbReference type="NCBI Taxonomy" id="7936"/>
    <lineage>
        <taxon>Eukaryota</taxon>
        <taxon>Metazoa</taxon>
        <taxon>Chordata</taxon>
        <taxon>Craniata</taxon>
        <taxon>Vertebrata</taxon>
        <taxon>Euteleostomi</taxon>
        <taxon>Actinopterygii</taxon>
        <taxon>Neopterygii</taxon>
        <taxon>Teleostei</taxon>
        <taxon>Anguilliformes</taxon>
        <taxon>Anguillidae</taxon>
        <taxon>Anguilla</taxon>
    </lineage>
</organism>
<sequence length="59" mass="7035">MQKRENGGYVRVNHTMCIYVWNSKKMCSLLVPDHKTKCVTIFHSADLNHRMYFYLNALK</sequence>
<reference evidence="1" key="1">
    <citation type="submission" date="2014-11" db="EMBL/GenBank/DDBJ databases">
        <authorList>
            <person name="Amaro Gonzalez C."/>
        </authorList>
    </citation>
    <scope>NUCLEOTIDE SEQUENCE</scope>
</reference>
<evidence type="ECO:0000313" key="1">
    <source>
        <dbReference type="EMBL" id="JAH90886.1"/>
    </source>
</evidence>
<name>A0A0E9WKT1_ANGAN</name>